<keyword evidence="5" id="KW-1185">Reference proteome</keyword>
<dbReference type="PANTHER" id="PTHR12526:SF510">
    <property type="entry name" value="D-INOSITOL 3-PHOSPHATE GLYCOSYLTRANSFERASE"/>
    <property type="match status" value="1"/>
</dbReference>
<dbReference type="CDD" id="cd03801">
    <property type="entry name" value="GT4_PimA-like"/>
    <property type="match status" value="1"/>
</dbReference>
<comment type="caution">
    <text evidence="4">The sequence shown here is derived from an EMBL/GenBank/DDBJ whole genome shotgun (WGS) entry which is preliminary data.</text>
</comment>
<dbReference type="Pfam" id="PF13692">
    <property type="entry name" value="Glyco_trans_1_4"/>
    <property type="match status" value="1"/>
</dbReference>
<keyword evidence="2" id="KW-0808">Transferase</keyword>
<evidence type="ECO:0000256" key="1">
    <source>
        <dbReference type="ARBA" id="ARBA00022676"/>
    </source>
</evidence>
<dbReference type="InterPro" id="IPR028098">
    <property type="entry name" value="Glyco_trans_4-like_N"/>
</dbReference>
<evidence type="ECO:0000259" key="3">
    <source>
        <dbReference type="Pfam" id="PF13439"/>
    </source>
</evidence>
<accession>A0ABS1S3E3</accession>
<dbReference type="PANTHER" id="PTHR12526">
    <property type="entry name" value="GLYCOSYLTRANSFERASE"/>
    <property type="match status" value="1"/>
</dbReference>
<keyword evidence="1" id="KW-0328">Glycosyltransferase</keyword>
<evidence type="ECO:0000313" key="4">
    <source>
        <dbReference type="EMBL" id="MBL3673216.1"/>
    </source>
</evidence>
<reference evidence="4 5" key="1">
    <citation type="submission" date="2021-01" db="EMBL/GenBank/DDBJ databases">
        <title>011410 draft genome.</title>
        <authorList>
            <person name="Lang L."/>
        </authorList>
    </citation>
    <scope>NUCLEOTIDE SEQUENCE [LARGE SCALE GENOMIC DNA]</scope>
    <source>
        <strain evidence="4 5">KCTC 42845</strain>
    </source>
</reference>
<dbReference type="SUPFAM" id="SSF53756">
    <property type="entry name" value="UDP-Glycosyltransferase/glycogen phosphorylase"/>
    <property type="match status" value="1"/>
</dbReference>
<dbReference type="RefSeq" id="WP_191308891.1">
    <property type="nucleotide sequence ID" value="NZ_BNCL01000004.1"/>
</dbReference>
<dbReference type="Proteomes" id="UP000644749">
    <property type="component" value="Unassembled WGS sequence"/>
</dbReference>
<evidence type="ECO:0000313" key="5">
    <source>
        <dbReference type="Proteomes" id="UP000644749"/>
    </source>
</evidence>
<proteinExistence type="predicted"/>
<organism evidence="4 5">
    <name type="scientific">Paracoccus aerius</name>
    <dbReference type="NCBI Taxonomy" id="1915382"/>
    <lineage>
        <taxon>Bacteria</taxon>
        <taxon>Pseudomonadati</taxon>
        <taxon>Pseudomonadota</taxon>
        <taxon>Alphaproteobacteria</taxon>
        <taxon>Rhodobacterales</taxon>
        <taxon>Paracoccaceae</taxon>
        <taxon>Paracoccus</taxon>
    </lineage>
</organism>
<evidence type="ECO:0000256" key="2">
    <source>
        <dbReference type="ARBA" id="ARBA00022679"/>
    </source>
</evidence>
<gene>
    <name evidence="4" type="ORF">JL111_06895</name>
</gene>
<dbReference type="Pfam" id="PF13439">
    <property type="entry name" value="Glyco_transf_4"/>
    <property type="match status" value="1"/>
</dbReference>
<dbReference type="EMBL" id="JAESHT010000004">
    <property type="protein sequence ID" value="MBL3673216.1"/>
    <property type="molecule type" value="Genomic_DNA"/>
</dbReference>
<name>A0ABS1S3E3_9RHOB</name>
<protein>
    <submittedName>
        <fullName evidence="4">Glycosyltransferase family 4 protein</fullName>
    </submittedName>
</protein>
<dbReference type="Gene3D" id="3.40.50.2000">
    <property type="entry name" value="Glycogen Phosphorylase B"/>
    <property type="match status" value="2"/>
</dbReference>
<sequence length="375" mass="41238">MRVTLISSEPVDYTIAFANGLAPHASVQAILPVSRYDRLRQWFDHRVQLHLVDWPRTRSPLNPFFLAGLTRRIGRTCPDVVHLLSNTTLWLNAAAPFWPWPLVTTVHDVTVHPGDRDTARLPSWASGMMARQSDHLVVHGEQLRQAAATQFRKDPHRVHVLPHPAIDRYARLAARLGLSRNAPTGQFTVLLFGRIYAYKGLQTLLRAERLLRDKLPGLRIVIAGRGDDPWSLASEMGDTSRYDIRRGFVEDHAVAQLFTDADLVVLPYDEASQSGVLHLAGSFAKPVVVTDVGELAATVNPVGMGIVVPPKDPAALADALLRLARDPDLRLAMGARAHDWSVGPNSPCTIGAHAMTIYNDSVIPSAQPWPKGGIA</sequence>
<feature type="domain" description="Glycosyltransferase subfamily 4-like N-terminal" evidence="3">
    <location>
        <begin position="45"/>
        <end position="163"/>
    </location>
</feature>